<accession>A0A6V8L2X8</accession>
<dbReference type="InterPro" id="IPR002563">
    <property type="entry name" value="Flavin_Rdtase-like_dom"/>
</dbReference>
<dbReference type="GO" id="GO:0010181">
    <property type="term" value="F:FMN binding"/>
    <property type="evidence" value="ECO:0007669"/>
    <property type="project" value="InterPro"/>
</dbReference>
<dbReference type="Gene3D" id="2.30.110.10">
    <property type="entry name" value="Electron Transport, Fmn-binding Protein, Chain A"/>
    <property type="match status" value="1"/>
</dbReference>
<evidence type="ECO:0000313" key="3">
    <source>
        <dbReference type="EMBL" id="GFJ91633.1"/>
    </source>
</evidence>
<evidence type="ECO:0000259" key="2">
    <source>
        <dbReference type="SMART" id="SM00903"/>
    </source>
</evidence>
<dbReference type="PANTHER" id="PTHR30466:SF1">
    <property type="entry name" value="FMN REDUCTASE (NADH) RUTF"/>
    <property type="match status" value="1"/>
</dbReference>
<evidence type="ECO:0000313" key="4">
    <source>
        <dbReference type="Proteomes" id="UP000482960"/>
    </source>
</evidence>
<dbReference type="EMBL" id="BLPG01000001">
    <property type="protein sequence ID" value="GFJ91633.1"/>
    <property type="molecule type" value="Genomic_DNA"/>
</dbReference>
<reference evidence="3 4" key="1">
    <citation type="submission" date="2020-03" db="EMBL/GenBank/DDBJ databases">
        <title>Whole genome shotgun sequence of Phytohabitans rumicis NBRC 108638.</title>
        <authorList>
            <person name="Komaki H."/>
            <person name="Tamura T."/>
        </authorList>
    </citation>
    <scope>NUCLEOTIDE SEQUENCE [LARGE SCALE GENOMIC DNA]</scope>
    <source>
        <strain evidence="3 4">NBRC 108638</strain>
    </source>
</reference>
<dbReference type="RefSeq" id="WP_218577323.1">
    <property type="nucleotide sequence ID" value="NZ_BAABJB010000004.1"/>
</dbReference>
<protein>
    <recommendedName>
        <fullName evidence="2">Flavin reductase like domain-containing protein</fullName>
    </recommendedName>
</protein>
<proteinExistence type="predicted"/>
<feature type="domain" description="Flavin reductase like" evidence="2">
    <location>
        <begin position="18"/>
        <end position="163"/>
    </location>
</feature>
<keyword evidence="4" id="KW-1185">Reference proteome</keyword>
<dbReference type="InterPro" id="IPR050268">
    <property type="entry name" value="NADH-dep_flavin_reductase"/>
</dbReference>
<name>A0A6V8L2X8_9ACTN</name>
<sequence length="180" mass="19546">MNRPDLSSVDLDAFRTIMGSLTSGVSVVTGLDQEGNPCGMTSSAVCSVSADPPLLLTCVKPPSRTLDAIQARGCFVVNFLDAEGSEFSDLFASRTRDKFARVGWRPSEVVGAPLLDRTVAYAECTVHDRVEAGDHVIVLGRIVSGAVAPERFPLGYWRGRYVRVFRVASGVPRRSQDRQE</sequence>
<comment type="caution">
    <text evidence="3">The sequence shown here is derived from an EMBL/GenBank/DDBJ whole genome shotgun (WGS) entry which is preliminary data.</text>
</comment>
<dbReference type="SUPFAM" id="SSF50475">
    <property type="entry name" value="FMN-binding split barrel"/>
    <property type="match status" value="1"/>
</dbReference>
<evidence type="ECO:0000256" key="1">
    <source>
        <dbReference type="ARBA" id="ARBA00023002"/>
    </source>
</evidence>
<organism evidence="3 4">
    <name type="scientific">Phytohabitans rumicis</name>
    <dbReference type="NCBI Taxonomy" id="1076125"/>
    <lineage>
        <taxon>Bacteria</taxon>
        <taxon>Bacillati</taxon>
        <taxon>Actinomycetota</taxon>
        <taxon>Actinomycetes</taxon>
        <taxon>Micromonosporales</taxon>
        <taxon>Micromonosporaceae</taxon>
    </lineage>
</organism>
<dbReference type="InterPro" id="IPR012349">
    <property type="entry name" value="Split_barrel_FMN-bd"/>
</dbReference>
<gene>
    <name evidence="3" type="ORF">Prum_052750</name>
</gene>
<dbReference type="Proteomes" id="UP000482960">
    <property type="component" value="Unassembled WGS sequence"/>
</dbReference>
<dbReference type="AlphaFoldDB" id="A0A6V8L2X8"/>
<keyword evidence="1" id="KW-0560">Oxidoreductase</keyword>
<dbReference type="SMART" id="SM00903">
    <property type="entry name" value="Flavin_Reduct"/>
    <property type="match status" value="1"/>
</dbReference>
<reference evidence="3 4" key="2">
    <citation type="submission" date="2020-03" db="EMBL/GenBank/DDBJ databases">
        <authorList>
            <person name="Ichikawa N."/>
            <person name="Kimura A."/>
            <person name="Kitahashi Y."/>
            <person name="Uohara A."/>
        </authorList>
    </citation>
    <scope>NUCLEOTIDE SEQUENCE [LARGE SCALE GENOMIC DNA]</scope>
    <source>
        <strain evidence="3 4">NBRC 108638</strain>
    </source>
</reference>
<dbReference type="PANTHER" id="PTHR30466">
    <property type="entry name" value="FLAVIN REDUCTASE"/>
    <property type="match status" value="1"/>
</dbReference>
<dbReference type="Pfam" id="PF01613">
    <property type="entry name" value="Flavin_Reduct"/>
    <property type="match status" value="1"/>
</dbReference>
<dbReference type="GO" id="GO:0042602">
    <property type="term" value="F:riboflavin reductase (NADPH) activity"/>
    <property type="evidence" value="ECO:0007669"/>
    <property type="project" value="TreeGrafter"/>
</dbReference>